<dbReference type="AlphaFoldDB" id="A0AAD7CVN0"/>
<accession>A0AAD7CVN0</accession>
<keyword evidence="2" id="KW-1185">Reference proteome</keyword>
<reference evidence="1" key="1">
    <citation type="submission" date="2023-03" db="EMBL/GenBank/DDBJ databases">
        <title>Massive genome expansion in bonnet fungi (Mycena s.s.) driven by repeated elements and novel gene families across ecological guilds.</title>
        <authorList>
            <consortium name="Lawrence Berkeley National Laboratory"/>
            <person name="Harder C.B."/>
            <person name="Miyauchi S."/>
            <person name="Viragh M."/>
            <person name="Kuo A."/>
            <person name="Thoen E."/>
            <person name="Andreopoulos B."/>
            <person name="Lu D."/>
            <person name="Skrede I."/>
            <person name="Drula E."/>
            <person name="Henrissat B."/>
            <person name="Morin E."/>
            <person name="Kohler A."/>
            <person name="Barry K."/>
            <person name="LaButti K."/>
            <person name="Morin E."/>
            <person name="Salamov A."/>
            <person name="Lipzen A."/>
            <person name="Mereny Z."/>
            <person name="Hegedus B."/>
            <person name="Baldrian P."/>
            <person name="Stursova M."/>
            <person name="Weitz H."/>
            <person name="Taylor A."/>
            <person name="Grigoriev I.V."/>
            <person name="Nagy L.G."/>
            <person name="Martin F."/>
            <person name="Kauserud H."/>
        </authorList>
    </citation>
    <scope>NUCLEOTIDE SEQUENCE</scope>
    <source>
        <strain evidence="1">CBHHK067</strain>
    </source>
</reference>
<dbReference type="EMBL" id="JARKIE010000211">
    <property type="protein sequence ID" value="KAJ7666325.1"/>
    <property type="molecule type" value="Genomic_DNA"/>
</dbReference>
<evidence type="ECO:0000313" key="2">
    <source>
        <dbReference type="Proteomes" id="UP001221757"/>
    </source>
</evidence>
<comment type="caution">
    <text evidence="1">The sequence shown here is derived from an EMBL/GenBank/DDBJ whole genome shotgun (WGS) entry which is preliminary data.</text>
</comment>
<proteinExistence type="predicted"/>
<name>A0AAD7CVN0_MYCRO</name>
<evidence type="ECO:0000313" key="1">
    <source>
        <dbReference type="EMBL" id="KAJ7666325.1"/>
    </source>
</evidence>
<organism evidence="1 2">
    <name type="scientific">Mycena rosella</name>
    <name type="common">Pink bonnet</name>
    <name type="synonym">Agaricus rosellus</name>
    <dbReference type="NCBI Taxonomy" id="1033263"/>
    <lineage>
        <taxon>Eukaryota</taxon>
        <taxon>Fungi</taxon>
        <taxon>Dikarya</taxon>
        <taxon>Basidiomycota</taxon>
        <taxon>Agaricomycotina</taxon>
        <taxon>Agaricomycetes</taxon>
        <taxon>Agaricomycetidae</taxon>
        <taxon>Agaricales</taxon>
        <taxon>Marasmiineae</taxon>
        <taxon>Mycenaceae</taxon>
        <taxon>Mycena</taxon>
    </lineage>
</organism>
<dbReference type="Proteomes" id="UP001221757">
    <property type="component" value="Unassembled WGS sequence"/>
</dbReference>
<protein>
    <submittedName>
        <fullName evidence="1">Uncharacterized protein</fullName>
    </submittedName>
</protein>
<sequence length="131" mass="14831">MARAWPLIELLSTPPDPAYRLSLRVTLEGVYAFATHCPLLRLLNLAFDATVVPTIKINGRKRVSQHSLGQLHVAYSLIDEPRPVAEFLSTIFPHLYTVKTLYTELPEDITDAQLLASHTGWRKVRDVLRDV</sequence>
<gene>
    <name evidence="1" type="ORF">B0H17DRAFT_1090141</name>
</gene>